<comment type="caution">
    <text evidence="3">The sequence shown here is derived from an EMBL/GenBank/DDBJ whole genome shotgun (WGS) entry which is preliminary data.</text>
</comment>
<proteinExistence type="predicted"/>
<evidence type="ECO:0000256" key="2">
    <source>
        <dbReference type="SAM" id="Phobius"/>
    </source>
</evidence>
<dbReference type="EMBL" id="JAVDSG010000001">
    <property type="protein sequence ID" value="MDR6593366.1"/>
    <property type="molecule type" value="Genomic_DNA"/>
</dbReference>
<sequence length="197" mass="20860">MADERRTTRFDPVTGPPEPRRPVRDSFREVPPETAVLREPPPPRRRPVAPPDPSRRFDAATLWAGSVATALVTGLLAIVGILVARGLLGVDVLAPKGDGVWGNANTLTYALTSAACALGATALLQLLLATTPNAIRFFSWIMVLLTAIAVVLPLSLSVSSEAKAFTAVLNLVIGVAIVLLLRGVVGSARRKWAESGR</sequence>
<dbReference type="InterPro" id="IPR045713">
    <property type="entry name" value="DUF6069"/>
</dbReference>
<evidence type="ECO:0008006" key="5">
    <source>
        <dbReference type="Google" id="ProtNLM"/>
    </source>
</evidence>
<keyword evidence="2" id="KW-0472">Membrane</keyword>
<feature type="transmembrane region" description="Helical" evidence="2">
    <location>
        <begin position="107"/>
        <end position="130"/>
    </location>
</feature>
<dbReference type="RefSeq" id="WP_310306016.1">
    <property type="nucleotide sequence ID" value="NZ_BAAAXB010000001.1"/>
</dbReference>
<feature type="region of interest" description="Disordered" evidence="1">
    <location>
        <begin position="1"/>
        <end position="53"/>
    </location>
</feature>
<gene>
    <name evidence="3" type="ORF">J2S66_001750</name>
</gene>
<dbReference type="Pfam" id="PF19545">
    <property type="entry name" value="DUF6069"/>
    <property type="match status" value="1"/>
</dbReference>
<feature type="transmembrane region" description="Helical" evidence="2">
    <location>
        <begin position="164"/>
        <end position="185"/>
    </location>
</feature>
<dbReference type="Proteomes" id="UP001268819">
    <property type="component" value="Unassembled WGS sequence"/>
</dbReference>
<evidence type="ECO:0000256" key="1">
    <source>
        <dbReference type="SAM" id="MobiDB-lite"/>
    </source>
</evidence>
<feature type="transmembrane region" description="Helical" evidence="2">
    <location>
        <begin position="62"/>
        <end position="87"/>
    </location>
</feature>
<evidence type="ECO:0000313" key="3">
    <source>
        <dbReference type="EMBL" id="MDR6593366.1"/>
    </source>
</evidence>
<feature type="transmembrane region" description="Helical" evidence="2">
    <location>
        <begin position="137"/>
        <end position="158"/>
    </location>
</feature>
<organism evidence="3 4">
    <name type="scientific">Saccharothrix longispora</name>
    <dbReference type="NCBI Taxonomy" id="33920"/>
    <lineage>
        <taxon>Bacteria</taxon>
        <taxon>Bacillati</taxon>
        <taxon>Actinomycetota</taxon>
        <taxon>Actinomycetes</taxon>
        <taxon>Pseudonocardiales</taxon>
        <taxon>Pseudonocardiaceae</taxon>
        <taxon>Saccharothrix</taxon>
    </lineage>
</organism>
<accession>A0ABU1PS07</accession>
<keyword evidence="2" id="KW-0812">Transmembrane</keyword>
<keyword evidence="2" id="KW-1133">Transmembrane helix</keyword>
<protein>
    <recommendedName>
        <fullName evidence="5">Integral membrane protein</fullName>
    </recommendedName>
</protein>
<keyword evidence="4" id="KW-1185">Reference proteome</keyword>
<evidence type="ECO:0000313" key="4">
    <source>
        <dbReference type="Proteomes" id="UP001268819"/>
    </source>
</evidence>
<reference evidence="3 4" key="1">
    <citation type="submission" date="2023-07" db="EMBL/GenBank/DDBJ databases">
        <title>Sequencing the genomes of 1000 actinobacteria strains.</title>
        <authorList>
            <person name="Klenk H.-P."/>
        </authorList>
    </citation>
    <scope>NUCLEOTIDE SEQUENCE [LARGE SCALE GENOMIC DNA]</scope>
    <source>
        <strain evidence="3 4">DSM 43749</strain>
    </source>
</reference>
<feature type="compositionally biased region" description="Basic and acidic residues" evidence="1">
    <location>
        <begin position="18"/>
        <end position="31"/>
    </location>
</feature>
<name>A0ABU1PS07_9PSEU</name>